<accession>A0A1A0ME69</accession>
<proteinExistence type="predicted"/>
<evidence type="ECO:0008006" key="3">
    <source>
        <dbReference type="Google" id="ProtNLM"/>
    </source>
</evidence>
<dbReference type="Proteomes" id="UP000093962">
    <property type="component" value="Unassembled WGS sequence"/>
</dbReference>
<dbReference type="Gene3D" id="1.10.3210.10">
    <property type="entry name" value="Hypothetical protein af1432"/>
    <property type="match status" value="1"/>
</dbReference>
<gene>
    <name evidence="1" type="ORF">A5642_02745</name>
</gene>
<organism evidence="1 2">
    <name type="scientific">Mycolicibacterium mucogenicum</name>
    <name type="common">Mycobacterium mucogenicum</name>
    <dbReference type="NCBI Taxonomy" id="56689"/>
    <lineage>
        <taxon>Bacteria</taxon>
        <taxon>Bacillati</taxon>
        <taxon>Actinomycetota</taxon>
        <taxon>Actinomycetes</taxon>
        <taxon>Mycobacteriales</taxon>
        <taxon>Mycobacteriaceae</taxon>
        <taxon>Mycolicibacterium</taxon>
    </lineage>
</organism>
<name>A0A1A0ME69_MYCMU</name>
<evidence type="ECO:0000313" key="2">
    <source>
        <dbReference type="Proteomes" id="UP000093962"/>
    </source>
</evidence>
<protein>
    <recommendedName>
        <fullName evidence="3">Phosphohydrolase</fullName>
    </recommendedName>
</protein>
<comment type="caution">
    <text evidence="1">The sequence shown here is derived from an EMBL/GenBank/DDBJ whole genome shotgun (WGS) entry which is preliminary data.</text>
</comment>
<sequence>MTQLIDAHAVTDDVLARFHEFLGPDAQRYRNHVYRCLNYQRILLQLNVIPDDVALAWALHDIGVWTTGWDYIEPSLQYVDELASAYGVDNVERARQMVEWHHKLRPCEDRWTETFRVADRIDASRGLIRSGVPRTDIAQVVQAFPYLGFQALLVRTAASWTLKHPLHPMPMLRW</sequence>
<reference evidence="1 2" key="1">
    <citation type="submission" date="2016-06" db="EMBL/GenBank/DDBJ databases">
        <authorList>
            <person name="Kjaerup R.B."/>
            <person name="Dalgaard T.S."/>
            <person name="Juul-Madsen H.R."/>
        </authorList>
    </citation>
    <scope>NUCLEOTIDE SEQUENCE [LARGE SCALE GENOMIC DNA]</scope>
    <source>
        <strain evidence="1 2">1199456.5</strain>
    </source>
</reference>
<dbReference type="AlphaFoldDB" id="A0A1A0ME69"/>
<dbReference type="OrthoDB" id="459260at2"/>
<evidence type="ECO:0000313" key="1">
    <source>
        <dbReference type="EMBL" id="OBA83296.1"/>
    </source>
</evidence>
<dbReference type="RefSeq" id="WP_064859996.1">
    <property type="nucleotide sequence ID" value="NZ_LZSF01000211.1"/>
</dbReference>
<dbReference type="EMBL" id="LZSF01000211">
    <property type="protein sequence ID" value="OBA83296.1"/>
    <property type="molecule type" value="Genomic_DNA"/>
</dbReference>
<dbReference type="SUPFAM" id="SSF109604">
    <property type="entry name" value="HD-domain/PDEase-like"/>
    <property type="match status" value="1"/>
</dbReference>